<evidence type="ECO:0000256" key="5">
    <source>
        <dbReference type="ARBA" id="ARBA00023004"/>
    </source>
</evidence>
<dbReference type="Pfam" id="PF02467">
    <property type="entry name" value="Whib"/>
    <property type="match status" value="1"/>
</dbReference>
<reference evidence="13 14" key="1">
    <citation type="submission" date="2019-06" db="EMBL/GenBank/DDBJ databases">
        <title>Sequencing the genomes of 1000 actinobacteria strains.</title>
        <authorList>
            <person name="Klenk H.-P."/>
        </authorList>
    </citation>
    <scope>NUCLEOTIDE SEQUENCE [LARGE SCALE GENOMIC DNA]</scope>
    <source>
        <strain evidence="13 14">DSM 41695</strain>
    </source>
</reference>
<dbReference type="PANTHER" id="PTHR38839">
    <property type="entry name" value="TRANSCRIPTIONAL REGULATOR WHID-RELATED"/>
    <property type="match status" value="1"/>
</dbReference>
<feature type="binding site" evidence="11">
    <location>
        <position position="56"/>
    </location>
    <ligand>
        <name>[4Fe-4S] cluster</name>
        <dbReference type="ChEBI" id="CHEBI:49883"/>
    </ligand>
</feature>
<dbReference type="RefSeq" id="WP_229924247.1">
    <property type="nucleotide sequence ID" value="NZ_BNCE01000053.1"/>
</dbReference>
<evidence type="ECO:0000256" key="6">
    <source>
        <dbReference type="ARBA" id="ARBA00023014"/>
    </source>
</evidence>
<comment type="PTM">
    <text evidence="11">Upon Fe-S cluster removal intramolecular disulfide bonds are formed.</text>
</comment>
<dbReference type="GO" id="GO:0035731">
    <property type="term" value="F:dinitrosyl-iron complex binding"/>
    <property type="evidence" value="ECO:0007669"/>
    <property type="project" value="UniProtKB-UniRule"/>
</dbReference>
<proteinExistence type="inferred from homology"/>
<dbReference type="GO" id="GO:0047134">
    <property type="term" value="F:protein-disulfide reductase [NAD(P)H] activity"/>
    <property type="evidence" value="ECO:0007669"/>
    <property type="project" value="TreeGrafter"/>
</dbReference>
<protein>
    <recommendedName>
        <fullName evidence="11">Transcriptional regulator WhiB</fullName>
    </recommendedName>
</protein>
<dbReference type="InterPro" id="IPR034768">
    <property type="entry name" value="4FE4S_WBL"/>
</dbReference>
<dbReference type="EMBL" id="VIWV01000003">
    <property type="protein sequence ID" value="TWF73911.1"/>
    <property type="molecule type" value="Genomic_DNA"/>
</dbReference>
<evidence type="ECO:0000256" key="1">
    <source>
        <dbReference type="ARBA" id="ARBA00004496"/>
    </source>
</evidence>
<keyword evidence="10 11" id="KW-0804">Transcription</keyword>
<keyword evidence="7 11" id="KW-0805">Transcription regulation</keyword>
<keyword evidence="8 11" id="KW-0238">DNA-binding</keyword>
<dbReference type="InterPro" id="IPR003482">
    <property type="entry name" value="Whib"/>
</dbReference>
<keyword evidence="5 11" id="KW-0408">Iron</keyword>
<comment type="similarity">
    <text evidence="2 11">Belongs to the WhiB family.</text>
</comment>
<comment type="function">
    <text evidence="11">Acts as a transcriptional regulator. Probably redox-responsive. The apo- but not holo-form probably binds DNA.</text>
</comment>
<comment type="PTM">
    <text evidence="11">The Fe-S cluster can be nitrosylated by nitric oxide (NO).</text>
</comment>
<evidence type="ECO:0000256" key="7">
    <source>
        <dbReference type="ARBA" id="ARBA00023015"/>
    </source>
</evidence>
<evidence type="ECO:0000313" key="14">
    <source>
        <dbReference type="Proteomes" id="UP000316603"/>
    </source>
</evidence>
<keyword evidence="6 11" id="KW-0411">Iron-sulfur</keyword>
<feature type="binding site" evidence="11">
    <location>
        <position position="28"/>
    </location>
    <ligand>
        <name>[4Fe-4S] cluster</name>
        <dbReference type="ChEBI" id="CHEBI:49883"/>
    </ligand>
</feature>
<dbReference type="GO" id="GO:0005737">
    <property type="term" value="C:cytoplasm"/>
    <property type="evidence" value="ECO:0007669"/>
    <property type="project" value="UniProtKB-SubCell"/>
</dbReference>
<evidence type="ECO:0000256" key="9">
    <source>
        <dbReference type="ARBA" id="ARBA00023157"/>
    </source>
</evidence>
<keyword evidence="9 11" id="KW-1015">Disulfide bond</keyword>
<evidence type="ECO:0000313" key="13">
    <source>
        <dbReference type="EMBL" id="TWF73911.1"/>
    </source>
</evidence>
<evidence type="ECO:0000256" key="8">
    <source>
        <dbReference type="ARBA" id="ARBA00023125"/>
    </source>
</evidence>
<evidence type="ECO:0000256" key="4">
    <source>
        <dbReference type="ARBA" id="ARBA00022723"/>
    </source>
</evidence>
<dbReference type="GO" id="GO:0051539">
    <property type="term" value="F:4 iron, 4 sulfur cluster binding"/>
    <property type="evidence" value="ECO:0007669"/>
    <property type="project" value="UniProtKB-UniRule"/>
</dbReference>
<gene>
    <name evidence="11" type="primary">whiB</name>
    <name evidence="13" type="ORF">FHX78_1330</name>
</gene>
<feature type="domain" description="4Fe-4S Wbl-type" evidence="12">
    <location>
        <begin position="27"/>
        <end position="89"/>
    </location>
</feature>
<keyword evidence="3 11" id="KW-0004">4Fe-4S</keyword>
<feature type="binding site" evidence="11">
    <location>
        <position position="65"/>
    </location>
    <ligand>
        <name>[4Fe-4S] cluster</name>
        <dbReference type="ChEBI" id="CHEBI:49883"/>
    </ligand>
</feature>
<dbReference type="GO" id="GO:0045454">
    <property type="term" value="P:cell redox homeostasis"/>
    <property type="evidence" value="ECO:0007669"/>
    <property type="project" value="TreeGrafter"/>
</dbReference>
<dbReference type="Proteomes" id="UP000316603">
    <property type="component" value="Unassembled WGS sequence"/>
</dbReference>
<sequence length="101" mass="10995">MNRDSIVRTPYYGAVSTAVAPERPRAACADEDPELFFPIGDSGPALLQEEEAKAVCRRCPLMESCLQGALERGETAGVWGGLSEKERRSLKRRAARSRAAS</sequence>
<dbReference type="PANTHER" id="PTHR38839:SF6">
    <property type="entry name" value="TRANSCRIPTIONAL REGULATOR WHIB1"/>
    <property type="match status" value="1"/>
</dbReference>
<dbReference type="HAMAP" id="MF_01479">
    <property type="entry name" value="WhiB"/>
    <property type="match status" value="1"/>
</dbReference>
<dbReference type="GO" id="GO:0045892">
    <property type="term" value="P:negative regulation of DNA-templated transcription"/>
    <property type="evidence" value="ECO:0007669"/>
    <property type="project" value="TreeGrafter"/>
</dbReference>
<dbReference type="GO" id="GO:0046872">
    <property type="term" value="F:metal ion binding"/>
    <property type="evidence" value="ECO:0007669"/>
    <property type="project" value="UniProtKB-KW"/>
</dbReference>
<evidence type="ECO:0000256" key="11">
    <source>
        <dbReference type="HAMAP-Rule" id="MF_01479"/>
    </source>
</evidence>
<evidence type="ECO:0000256" key="10">
    <source>
        <dbReference type="ARBA" id="ARBA00023163"/>
    </source>
</evidence>
<keyword evidence="11" id="KW-0963">Cytoplasm</keyword>
<organism evidence="13 14">
    <name type="scientific">Streptomyces capillispiralis</name>
    <dbReference type="NCBI Taxonomy" id="68182"/>
    <lineage>
        <taxon>Bacteria</taxon>
        <taxon>Bacillati</taxon>
        <taxon>Actinomycetota</taxon>
        <taxon>Actinomycetes</taxon>
        <taxon>Kitasatosporales</taxon>
        <taxon>Streptomycetaceae</taxon>
        <taxon>Streptomyces</taxon>
    </lineage>
</organism>
<dbReference type="PROSITE" id="PS51674">
    <property type="entry name" value="4FE4S_WBL"/>
    <property type="match status" value="1"/>
</dbReference>
<evidence type="ECO:0000256" key="2">
    <source>
        <dbReference type="ARBA" id="ARBA00006597"/>
    </source>
</evidence>
<keyword evidence="14" id="KW-1185">Reference proteome</keyword>
<name>A0A561SGB2_9ACTN</name>
<keyword evidence="4 11" id="KW-0479">Metal-binding</keyword>
<comment type="cofactor">
    <cofactor evidence="11">
        <name>[4Fe-4S] cluster</name>
        <dbReference type="ChEBI" id="CHEBI:49883"/>
    </cofactor>
    <text evidence="11">Binds 1 [4Fe-4S] cluster per subunit. Following nitrosylation of the [4Fe-4S] cluster binds 1 [4Fe-8(NO)] cluster per subunit.</text>
</comment>
<accession>A0A561SGB2</accession>
<dbReference type="AlphaFoldDB" id="A0A561SGB2"/>
<comment type="caution">
    <text evidence="13">The sequence shown here is derived from an EMBL/GenBank/DDBJ whole genome shotgun (WGS) entry which is preliminary data.</text>
</comment>
<feature type="binding site" evidence="11">
    <location>
        <position position="59"/>
    </location>
    <ligand>
        <name>[4Fe-4S] cluster</name>
        <dbReference type="ChEBI" id="CHEBI:49883"/>
    </ligand>
</feature>
<evidence type="ECO:0000259" key="12">
    <source>
        <dbReference type="PROSITE" id="PS51674"/>
    </source>
</evidence>
<evidence type="ECO:0000256" key="3">
    <source>
        <dbReference type="ARBA" id="ARBA00022485"/>
    </source>
</evidence>
<dbReference type="GO" id="GO:0003677">
    <property type="term" value="F:DNA binding"/>
    <property type="evidence" value="ECO:0007669"/>
    <property type="project" value="UniProtKB-UniRule"/>
</dbReference>
<comment type="subcellular location">
    <subcellularLocation>
        <location evidence="1 11">Cytoplasm</location>
    </subcellularLocation>
</comment>